<evidence type="ECO:0000313" key="2">
    <source>
        <dbReference type="EMBL" id="GIL52915.1"/>
    </source>
</evidence>
<feature type="compositionally biased region" description="Low complexity" evidence="1">
    <location>
        <begin position="254"/>
        <end position="263"/>
    </location>
</feature>
<dbReference type="EMBL" id="BNCO01000014">
    <property type="protein sequence ID" value="GIL52915.1"/>
    <property type="molecule type" value="Genomic_DNA"/>
</dbReference>
<protein>
    <submittedName>
        <fullName evidence="2">Uncharacterized protein</fullName>
    </submittedName>
</protein>
<feature type="region of interest" description="Disordered" evidence="1">
    <location>
        <begin position="465"/>
        <end position="512"/>
    </location>
</feature>
<comment type="caution">
    <text evidence="2">The sequence shown here is derived from an EMBL/GenBank/DDBJ whole genome shotgun (WGS) entry which is preliminary data.</text>
</comment>
<feature type="compositionally biased region" description="Low complexity" evidence="1">
    <location>
        <begin position="214"/>
        <end position="247"/>
    </location>
</feature>
<feature type="compositionally biased region" description="Low complexity" evidence="1">
    <location>
        <begin position="93"/>
        <end position="129"/>
    </location>
</feature>
<evidence type="ECO:0000313" key="3">
    <source>
        <dbReference type="Proteomes" id="UP000747399"/>
    </source>
</evidence>
<dbReference type="Proteomes" id="UP000747399">
    <property type="component" value="Unassembled WGS sequence"/>
</dbReference>
<organism evidence="2 3">
    <name type="scientific">Volvox africanus</name>
    <dbReference type="NCBI Taxonomy" id="51714"/>
    <lineage>
        <taxon>Eukaryota</taxon>
        <taxon>Viridiplantae</taxon>
        <taxon>Chlorophyta</taxon>
        <taxon>core chlorophytes</taxon>
        <taxon>Chlorophyceae</taxon>
        <taxon>CS clade</taxon>
        <taxon>Chlamydomonadales</taxon>
        <taxon>Volvocaceae</taxon>
        <taxon>Volvox</taxon>
    </lineage>
</organism>
<gene>
    <name evidence="2" type="ORF">Vafri_8662</name>
</gene>
<reference evidence="2" key="1">
    <citation type="journal article" date="2021" name="Proc. Natl. Acad. Sci. U.S.A.">
        <title>Three genomes in the algal genus Volvox reveal the fate of a haploid sex-determining region after a transition to homothallism.</title>
        <authorList>
            <person name="Yamamoto K."/>
            <person name="Hamaji T."/>
            <person name="Kawai-Toyooka H."/>
            <person name="Matsuzaki R."/>
            <person name="Takahashi F."/>
            <person name="Nishimura Y."/>
            <person name="Kawachi M."/>
            <person name="Noguchi H."/>
            <person name="Minakuchi Y."/>
            <person name="Umen J.G."/>
            <person name="Toyoda A."/>
            <person name="Nozaki H."/>
        </authorList>
    </citation>
    <scope>NUCLEOTIDE SEQUENCE</scope>
    <source>
        <strain evidence="2">NIES-3780</strain>
    </source>
</reference>
<proteinExistence type="predicted"/>
<dbReference type="AlphaFoldDB" id="A0A8J4EZ69"/>
<feature type="compositionally biased region" description="Low complexity" evidence="1">
    <location>
        <begin position="363"/>
        <end position="381"/>
    </location>
</feature>
<feature type="region of interest" description="Disordered" evidence="1">
    <location>
        <begin position="213"/>
        <end position="269"/>
    </location>
</feature>
<feature type="region of interest" description="Disordered" evidence="1">
    <location>
        <begin position="81"/>
        <end position="136"/>
    </location>
</feature>
<feature type="region of interest" description="Disordered" evidence="1">
    <location>
        <begin position="347"/>
        <end position="387"/>
    </location>
</feature>
<sequence length="527" mass="57130">MGDKVPSWEVLLEHVPGLTRDQRERAKQRLIQEHPNEAVRRSYLLVPEEARLHILTLLGEWNVYVELCYWLFGAPFNQCSESPSPKPGGPHGGPSESSSVGPTGGPSESSSAGPSWGASGGPSTAPSGGASEGPSGGRMPYWELLLEHIPGLTRDQRERAKQHLIRAYPCDAIRESYLLLPEEGRRHILRLLGEWNIYVELFYWLSWTSNNQCSDSPSSRSGGPHGGPSESISVGPSGGPSESSSAGPSGGASAGPSESSSVGPSGGASGDKVPYWEVLLEHVPGLTRDQRERAKQRLIQEHPTEAIRQSYLLFPEEARRHVLKLIGDWNTYVELCSWLFGTPFNQCSESPSPKPGAPHGSLSESISVGPSGGPSESSSAGPSGGASGDKMPYWEVLLEHVPGLTRDQRERAKQHLIREHPTEGARVLHLIFPAEARRHILMLLGEWNVYVELCYWLFGTSNNQCSESPSPKPGGPHDSPSESPFGSPCRGASEGPIYNMQPAVGQRLGNPKAHLHQRKVYSGVLQT</sequence>
<accession>A0A8J4EZ69</accession>
<name>A0A8J4EZ69_9CHLO</name>
<evidence type="ECO:0000256" key="1">
    <source>
        <dbReference type="SAM" id="MobiDB-lite"/>
    </source>
</evidence>
<keyword evidence="3" id="KW-1185">Reference proteome</keyword>